<dbReference type="Pfam" id="PF01814">
    <property type="entry name" value="Hemerythrin"/>
    <property type="match status" value="1"/>
</dbReference>
<dbReference type="EMBL" id="JBHMQV010000001">
    <property type="protein sequence ID" value="MFC0842878.1"/>
    <property type="molecule type" value="Genomic_DNA"/>
</dbReference>
<feature type="domain" description="Hemerythrin-like" evidence="1">
    <location>
        <begin position="9"/>
        <end position="138"/>
    </location>
</feature>
<evidence type="ECO:0000313" key="3">
    <source>
        <dbReference type="Proteomes" id="UP001589887"/>
    </source>
</evidence>
<accession>A0ABV6TAS0</accession>
<dbReference type="RefSeq" id="WP_394316684.1">
    <property type="nucleotide sequence ID" value="NZ_JBHMQV010000001.1"/>
</dbReference>
<protein>
    <submittedName>
        <fullName evidence="2">Hemerythrin domain-containing protein</fullName>
    </submittedName>
</protein>
<name>A0ABV6TAS0_9ACTN</name>
<keyword evidence="3" id="KW-1185">Reference proteome</keyword>
<reference evidence="2 3" key="1">
    <citation type="submission" date="2024-09" db="EMBL/GenBank/DDBJ databases">
        <authorList>
            <person name="Sun Q."/>
            <person name="Mori K."/>
        </authorList>
    </citation>
    <scope>NUCLEOTIDE SEQUENCE [LARGE SCALE GENOMIC DNA]</scope>
    <source>
        <strain evidence="2 3">JCM 4557</strain>
    </source>
</reference>
<dbReference type="CDD" id="cd12108">
    <property type="entry name" value="Hr-like"/>
    <property type="match status" value="1"/>
</dbReference>
<sequence length="235" mass="26521">MNDRLDMTVMHAMHSALRRELRHIARITARYDPDPRHILRGAAGWEMFRRALRAHHGAEDDALWPALRQALDGRPYDLTRLEAIEVEHAVLARLVGTVDEALADPGTDPILLSELANSLVTGLAGHLAHEEDAVFPLVQAVVDEQQWEHFGRAHAQRIAPHAAQLLPWLLEGADEHTTTAVLAQLPTHVRRAYTYQWQPEYAVLDRWRIQVPSSRYLLPTPASMPVSPQPLQELS</sequence>
<gene>
    <name evidence="2" type="ORF">ACFH04_03860</name>
</gene>
<organism evidence="2 3">
    <name type="scientific">Streptomyces noboritoensis</name>
    <dbReference type="NCBI Taxonomy" id="67337"/>
    <lineage>
        <taxon>Bacteria</taxon>
        <taxon>Bacillati</taxon>
        <taxon>Actinomycetota</taxon>
        <taxon>Actinomycetes</taxon>
        <taxon>Kitasatosporales</taxon>
        <taxon>Streptomycetaceae</taxon>
        <taxon>Streptomyces</taxon>
    </lineage>
</organism>
<dbReference type="InterPro" id="IPR012312">
    <property type="entry name" value="Hemerythrin-like"/>
</dbReference>
<proteinExistence type="predicted"/>
<dbReference type="Gene3D" id="1.20.120.520">
    <property type="entry name" value="nmb1532 protein domain like"/>
    <property type="match status" value="1"/>
</dbReference>
<evidence type="ECO:0000313" key="2">
    <source>
        <dbReference type="EMBL" id="MFC0842878.1"/>
    </source>
</evidence>
<dbReference type="Proteomes" id="UP001589887">
    <property type="component" value="Unassembled WGS sequence"/>
</dbReference>
<comment type="caution">
    <text evidence="2">The sequence shown here is derived from an EMBL/GenBank/DDBJ whole genome shotgun (WGS) entry which is preliminary data.</text>
</comment>
<evidence type="ECO:0000259" key="1">
    <source>
        <dbReference type="Pfam" id="PF01814"/>
    </source>
</evidence>